<evidence type="ECO:0000313" key="4">
    <source>
        <dbReference type="Proteomes" id="UP001187066"/>
    </source>
</evidence>
<accession>A0A3R9FRU2</accession>
<dbReference type="Proteomes" id="UP000275331">
    <property type="component" value="Unassembled WGS sequence"/>
</dbReference>
<dbReference type="EMBL" id="RHXB01000008">
    <property type="protein sequence ID" value="RSE25330.1"/>
    <property type="molecule type" value="Genomic_DNA"/>
</dbReference>
<reference evidence="2 3" key="1">
    <citation type="submission" date="2018-10" db="EMBL/GenBank/DDBJ databases">
        <title>Transmission dynamics of multidrug resistant bacteria on intensive care unit surfaces.</title>
        <authorList>
            <person name="D'Souza A.W."/>
            <person name="Potter R.F."/>
            <person name="Wallace M."/>
            <person name="Shupe A."/>
            <person name="Patel S."/>
            <person name="Sun S."/>
            <person name="Gul D."/>
            <person name="Kwon J.H."/>
            <person name="Andleeb S."/>
            <person name="Burnham C.-A.D."/>
            <person name="Dantas G."/>
        </authorList>
    </citation>
    <scope>NUCLEOTIDE SEQUENCE [LARGE SCALE GENOMIC DNA]</scope>
    <source>
        <strain evidence="2 3">AS_373</strain>
    </source>
</reference>
<evidence type="ECO:0000313" key="3">
    <source>
        <dbReference type="Proteomes" id="UP000275331"/>
    </source>
</evidence>
<comment type="caution">
    <text evidence="2">The sequence shown here is derived from an EMBL/GenBank/DDBJ whole genome shotgun (WGS) entry which is preliminary data.</text>
</comment>
<dbReference type="RefSeq" id="WP_125291958.1">
    <property type="nucleotide sequence ID" value="NZ_JAPTZM010000003.1"/>
</dbReference>
<organism evidence="2 3">
    <name type="scientific">Atlantibacter subterraneus</name>
    <dbReference type="NCBI Taxonomy" id="255519"/>
    <lineage>
        <taxon>Bacteria</taxon>
        <taxon>Pseudomonadati</taxon>
        <taxon>Pseudomonadota</taxon>
        <taxon>Gammaproteobacteria</taxon>
        <taxon>Enterobacterales</taxon>
        <taxon>Enterobacteriaceae</taxon>
        <taxon>Atlantibacter</taxon>
    </lineage>
</organism>
<evidence type="ECO:0000313" key="1">
    <source>
        <dbReference type="EMBL" id="MDV7023822.1"/>
    </source>
</evidence>
<name>A0A3R9FRU2_9ENTR</name>
<sequence length="142" mass="15851">MENVYYVTESKEINLDQTLKTINPPDIFSTSVKGDVFMLTLSLGVLNYNIETDTLLKIELINSYHDNSGGSAQYLTIKPADGNLPVLINLSPVEYSVLQDGINPLDQKVVHIAINVVSGHLTKATMTTRSVWQKINWINMNK</sequence>
<evidence type="ECO:0000313" key="2">
    <source>
        <dbReference type="EMBL" id="RSE25330.1"/>
    </source>
</evidence>
<dbReference type="AlphaFoldDB" id="A0A3R9FRU2"/>
<reference evidence="1 4" key="2">
    <citation type="submission" date="2023-10" db="EMBL/GenBank/DDBJ databases">
        <authorList>
            <person name="Dale J."/>
        </authorList>
    </citation>
    <scope>NUCLEOTIDE SEQUENCE [LARGE SCALE GENOMIC DNA]</scope>
    <source>
        <strain evidence="1 4">2023EL-00970</strain>
    </source>
</reference>
<keyword evidence="4" id="KW-1185">Reference proteome</keyword>
<dbReference type="Proteomes" id="UP001187066">
    <property type="component" value="Unassembled WGS sequence"/>
</dbReference>
<proteinExistence type="predicted"/>
<gene>
    <name evidence="2" type="ORF">EGT71_13315</name>
    <name evidence="1" type="ORF">R4P48_14185</name>
</gene>
<dbReference type="EMBL" id="JAWLOF010000009">
    <property type="protein sequence ID" value="MDV7023822.1"/>
    <property type="molecule type" value="Genomic_DNA"/>
</dbReference>
<protein>
    <submittedName>
        <fullName evidence="2">Uncharacterized protein</fullName>
    </submittedName>
</protein>